<evidence type="ECO:0000256" key="1">
    <source>
        <dbReference type="ARBA" id="ARBA00004123"/>
    </source>
</evidence>
<feature type="compositionally biased region" description="Low complexity" evidence="5">
    <location>
        <begin position="317"/>
        <end position="340"/>
    </location>
</feature>
<feature type="compositionally biased region" description="Acidic residues" evidence="5">
    <location>
        <begin position="301"/>
        <end position="316"/>
    </location>
</feature>
<sequence>MESFSEDHASKLLSKEWLLKVDPSTTTPYLLKFYSSASDSSDASPTCYVMVTDTKRVWTEVLTSNEFARRWNRCNGGASSSPSLRRQQMDALGSIHTIGGLEECSFESVSSSYSDMAFDIEYTGDEGQVFKWRWETNFEGYKSSSQLLSQHLILPLLTLSHMSLSNDDDEDAKDIEKAVDKACRTARRALPIHLKNVFKAKLSTTLCRVTAATNFVPDSQLPPVSLASESPEITLPTPVLEDDEEKQPTTKSSPPPSPPSTCKAVPHPPSPEKATSAVTSRERERSPTPARMQSPSQAPMDVDDDSATESEEEEIDLSQVSRRAPPSQSQSSVPKPSTAKPAPPPPSPPPTAKNTSPRADNIDQKVPSPSPSPPPTKATRSKPSSASSSELKKLTKRAKPAISDSDDSGEEHGSSGTRGGAPKARGTRQPLRRGGKRF</sequence>
<dbReference type="Pfam" id="PF09302">
    <property type="entry name" value="XLF"/>
    <property type="match status" value="1"/>
</dbReference>
<feature type="region of interest" description="Disordered" evidence="5">
    <location>
        <begin position="217"/>
        <end position="438"/>
    </location>
</feature>
<keyword evidence="2" id="KW-0227">DNA damage</keyword>
<dbReference type="GO" id="GO:0006303">
    <property type="term" value="P:double-strand break repair via nonhomologous end joining"/>
    <property type="evidence" value="ECO:0007669"/>
    <property type="project" value="UniProtKB-ARBA"/>
</dbReference>
<keyword evidence="8" id="KW-1185">Reference proteome</keyword>
<feature type="domain" description="XLF-like N-terminal" evidence="6">
    <location>
        <begin position="17"/>
        <end position="136"/>
    </location>
</feature>
<dbReference type="Gene3D" id="2.170.210.10">
    <property type="entry name" value="DNA double-strand break repair and VJ recombination XRCC4, N-terminal"/>
    <property type="match status" value="1"/>
</dbReference>
<dbReference type="Proteomes" id="UP000305067">
    <property type="component" value="Unassembled WGS sequence"/>
</dbReference>
<dbReference type="OrthoDB" id="3184250at2759"/>
<evidence type="ECO:0000313" key="8">
    <source>
        <dbReference type="Proteomes" id="UP000305067"/>
    </source>
</evidence>
<feature type="compositionally biased region" description="Pro residues" evidence="5">
    <location>
        <begin position="341"/>
        <end position="351"/>
    </location>
</feature>
<dbReference type="AlphaFoldDB" id="A0A5C3QU42"/>
<reference evidence="7 8" key="1">
    <citation type="journal article" date="2019" name="Nat. Ecol. Evol.">
        <title>Megaphylogeny resolves global patterns of mushroom evolution.</title>
        <authorList>
            <person name="Varga T."/>
            <person name="Krizsan K."/>
            <person name="Foldi C."/>
            <person name="Dima B."/>
            <person name="Sanchez-Garcia M."/>
            <person name="Sanchez-Ramirez S."/>
            <person name="Szollosi G.J."/>
            <person name="Szarkandi J.G."/>
            <person name="Papp V."/>
            <person name="Albert L."/>
            <person name="Andreopoulos W."/>
            <person name="Angelini C."/>
            <person name="Antonin V."/>
            <person name="Barry K.W."/>
            <person name="Bougher N.L."/>
            <person name="Buchanan P."/>
            <person name="Buyck B."/>
            <person name="Bense V."/>
            <person name="Catcheside P."/>
            <person name="Chovatia M."/>
            <person name="Cooper J."/>
            <person name="Damon W."/>
            <person name="Desjardin D."/>
            <person name="Finy P."/>
            <person name="Geml J."/>
            <person name="Haridas S."/>
            <person name="Hughes K."/>
            <person name="Justo A."/>
            <person name="Karasinski D."/>
            <person name="Kautmanova I."/>
            <person name="Kiss B."/>
            <person name="Kocsube S."/>
            <person name="Kotiranta H."/>
            <person name="LaButti K.M."/>
            <person name="Lechner B.E."/>
            <person name="Liimatainen K."/>
            <person name="Lipzen A."/>
            <person name="Lukacs Z."/>
            <person name="Mihaltcheva S."/>
            <person name="Morgado L.N."/>
            <person name="Niskanen T."/>
            <person name="Noordeloos M.E."/>
            <person name="Ohm R.A."/>
            <person name="Ortiz-Santana B."/>
            <person name="Ovrebo C."/>
            <person name="Racz N."/>
            <person name="Riley R."/>
            <person name="Savchenko A."/>
            <person name="Shiryaev A."/>
            <person name="Soop K."/>
            <person name="Spirin V."/>
            <person name="Szebenyi C."/>
            <person name="Tomsovsky M."/>
            <person name="Tulloss R.E."/>
            <person name="Uehling J."/>
            <person name="Grigoriev I.V."/>
            <person name="Vagvolgyi C."/>
            <person name="Papp T."/>
            <person name="Martin F.M."/>
            <person name="Miettinen O."/>
            <person name="Hibbett D.S."/>
            <person name="Nagy L.G."/>
        </authorList>
    </citation>
    <scope>NUCLEOTIDE SEQUENCE [LARGE SCALE GENOMIC DNA]</scope>
    <source>
        <strain evidence="7 8">CBS 309.79</strain>
    </source>
</reference>
<dbReference type="InterPro" id="IPR015381">
    <property type="entry name" value="XLF-like_N"/>
</dbReference>
<name>A0A5C3QU42_9AGAR</name>
<protein>
    <recommendedName>
        <fullName evidence="6">XLF-like N-terminal domain-containing protein</fullName>
    </recommendedName>
</protein>
<dbReference type="InterPro" id="IPR038051">
    <property type="entry name" value="XRCC4-like_N_sf"/>
</dbReference>
<evidence type="ECO:0000259" key="6">
    <source>
        <dbReference type="Pfam" id="PF09302"/>
    </source>
</evidence>
<accession>A0A5C3QU42</accession>
<gene>
    <name evidence="7" type="ORF">BDV98DRAFT_610374</name>
</gene>
<keyword evidence="3" id="KW-0234">DNA repair</keyword>
<dbReference type="GO" id="GO:0005634">
    <property type="term" value="C:nucleus"/>
    <property type="evidence" value="ECO:0007669"/>
    <property type="project" value="UniProtKB-SubCell"/>
</dbReference>
<evidence type="ECO:0000256" key="5">
    <source>
        <dbReference type="SAM" id="MobiDB-lite"/>
    </source>
</evidence>
<evidence type="ECO:0000256" key="4">
    <source>
        <dbReference type="ARBA" id="ARBA00023242"/>
    </source>
</evidence>
<evidence type="ECO:0000256" key="3">
    <source>
        <dbReference type="ARBA" id="ARBA00023204"/>
    </source>
</evidence>
<comment type="subcellular location">
    <subcellularLocation>
        <location evidence="1">Nucleus</location>
    </subcellularLocation>
</comment>
<dbReference type="EMBL" id="ML178816">
    <property type="protein sequence ID" value="TFL05586.1"/>
    <property type="molecule type" value="Genomic_DNA"/>
</dbReference>
<evidence type="ECO:0000256" key="2">
    <source>
        <dbReference type="ARBA" id="ARBA00022763"/>
    </source>
</evidence>
<organism evidence="7 8">
    <name type="scientific">Pterulicium gracile</name>
    <dbReference type="NCBI Taxonomy" id="1884261"/>
    <lineage>
        <taxon>Eukaryota</taxon>
        <taxon>Fungi</taxon>
        <taxon>Dikarya</taxon>
        <taxon>Basidiomycota</taxon>
        <taxon>Agaricomycotina</taxon>
        <taxon>Agaricomycetes</taxon>
        <taxon>Agaricomycetidae</taxon>
        <taxon>Agaricales</taxon>
        <taxon>Pleurotineae</taxon>
        <taxon>Pterulaceae</taxon>
        <taxon>Pterulicium</taxon>
    </lineage>
</organism>
<proteinExistence type="predicted"/>
<evidence type="ECO:0000313" key="7">
    <source>
        <dbReference type="EMBL" id="TFL05586.1"/>
    </source>
</evidence>
<feature type="compositionally biased region" description="Low complexity" evidence="5">
    <location>
        <begin position="377"/>
        <end position="389"/>
    </location>
</feature>
<keyword evidence="4" id="KW-0539">Nucleus</keyword>